<dbReference type="RefSeq" id="WP_156355476.1">
    <property type="nucleotide sequence ID" value="NZ_CACRST010000029.1"/>
</dbReference>
<dbReference type="SUPFAM" id="SSF52540">
    <property type="entry name" value="P-loop containing nucleoside triphosphate hydrolases"/>
    <property type="match status" value="1"/>
</dbReference>
<evidence type="ECO:0000256" key="1">
    <source>
        <dbReference type="ARBA" id="ARBA00022448"/>
    </source>
</evidence>
<protein>
    <submittedName>
        <fullName evidence="5">ABC transporter ATP-binding protein YtrB</fullName>
    </submittedName>
</protein>
<reference evidence="5" key="1">
    <citation type="submission" date="2019-11" db="EMBL/GenBank/DDBJ databases">
        <authorList>
            <person name="Feng L."/>
        </authorList>
    </citation>
    <scope>NUCLEOTIDE SEQUENCE</scope>
    <source>
        <strain evidence="5">BgluceraseaLFYP119</strain>
    </source>
</reference>
<keyword evidence="3 5" id="KW-0067">ATP-binding</keyword>
<dbReference type="CDD" id="cd03230">
    <property type="entry name" value="ABC_DR_subfamily_A"/>
    <property type="match status" value="1"/>
</dbReference>
<evidence type="ECO:0000259" key="4">
    <source>
        <dbReference type="PROSITE" id="PS50893"/>
    </source>
</evidence>
<dbReference type="PROSITE" id="PS50893">
    <property type="entry name" value="ABC_TRANSPORTER_2"/>
    <property type="match status" value="1"/>
</dbReference>
<dbReference type="GO" id="GO:0016887">
    <property type="term" value="F:ATP hydrolysis activity"/>
    <property type="evidence" value="ECO:0007669"/>
    <property type="project" value="InterPro"/>
</dbReference>
<proteinExistence type="predicted"/>
<keyword evidence="1" id="KW-0813">Transport</keyword>
<feature type="domain" description="ABC transporter" evidence="4">
    <location>
        <begin position="4"/>
        <end position="233"/>
    </location>
</feature>
<dbReference type="Gene3D" id="3.40.50.300">
    <property type="entry name" value="P-loop containing nucleotide triphosphate hydrolases"/>
    <property type="match status" value="1"/>
</dbReference>
<dbReference type="PANTHER" id="PTHR42939">
    <property type="entry name" value="ABC TRANSPORTER ATP-BINDING PROTEIN ALBC-RELATED"/>
    <property type="match status" value="1"/>
</dbReference>
<keyword evidence="2" id="KW-0547">Nucleotide-binding</keyword>
<dbReference type="AlphaFoldDB" id="A0A6N2W0I4"/>
<dbReference type="Pfam" id="PF00005">
    <property type="entry name" value="ABC_tran"/>
    <property type="match status" value="1"/>
</dbReference>
<dbReference type="InterPro" id="IPR027417">
    <property type="entry name" value="P-loop_NTPase"/>
</dbReference>
<dbReference type="InterPro" id="IPR017871">
    <property type="entry name" value="ABC_transporter-like_CS"/>
</dbReference>
<dbReference type="InterPro" id="IPR003439">
    <property type="entry name" value="ABC_transporter-like_ATP-bd"/>
</dbReference>
<evidence type="ECO:0000256" key="2">
    <source>
        <dbReference type="ARBA" id="ARBA00022741"/>
    </source>
</evidence>
<evidence type="ECO:0000256" key="3">
    <source>
        <dbReference type="ARBA" id="ARBA00022840"/>
    </source>
</evidence>
<evidence type="ECO:0000313" key="5">
    <source>
        <dbReference type="EMBL" id="VYT32946.1"/>
    </source>
</evidence>
<dbReference type="GO" id="GO:0005524">
    <property type="term" value="F:ATP binding"/>
    <property type="evidence" value="ECO:0007669"/>
    <property type="project" value="UniProtKB-KW"/>
</dbReference>
<dbReference type="PANTHER" id="PTHR42939:SF1">
    <property type="entry name" value="ABC TRANSPORTER ATP-BINDING PROTEIN ALBC-RELATED"/>
    <property type="match status" value="1"/>
</dbReference>
<organism evidence="5">
    <name type="scientific">Blautia glucerasea</name>
    <dbReference type="NCBI Taxonomy" id="536633"/>
    <lineage>
        <taxon>Bacteria</taxon>
        <taxon>Bacillati</taxon>
        <taxon>Bacillota</taxon>
        <taxon>Clostridia</taxon>
        <taxon>Lachnospirales</taxon>
        <taxon>Lachnospiraceae</taxon>
        <taxon>Blautia</taxon>
    </lineage>
</organism>
<gene>
    <name evidence="5" type="primary">ytrB_1</name>
    <name evidence="5" type="ORF">BGLFYP119_00238</name>
</gene>
<dbReference type="EMBL" id="CACRST010000029">
    <property type="protein sequence ID" value="VYT32946.1"/>
    <property type="molecule type" value="Genomic_DNA"/>
</dbReference>
<dbReference type="PROSITE" id="PS00211">
    <property type="entry name" value="ABC_TRANSPORTER_1"/>
    <property type="match status" value="1"/>
</dbReference>
<sequence length="289" mass="32422">MSELKAKGITKKYGTKEVLHGIDLTLEKGKIYGLIGRNGAGKTTLLSILTSQNPATEGSVTFDEMQVWENPEALKHLCFSRELNQLQGSNANAMKVKEYLWAAATFFPYWDKEMAQKLVDIFKLDVKQKISKLSKGMCSMVTIIVGLASKAEFTIFDEPVAGLDVVAREKFYEILVEEFMETKRTFVVSTHIIEEASDIFEEVILLDKGSILLKENTQNLLERAFHVSGHEEEVARAVEGLTVHHEERLGRSRGVTVLLEPGQHIGTEYDVSVQRVNLQKLFVALCGEE</sequence>
<accession>A0A6N2W0I4</accession>
<dbReference type="InterPro" id="IPR051782">
    <property type="entry name" value="ABC_Transporter_VariousFunc"/>
</dbReference>
<name>A0A6N2W0I4_9FIRM</name>